<reference evidence="2 3" key="1">
    <citation type="submission" date="2017-09" db="EMBL/GenBank/DDBJ databases">
        <title>Biocontrol bacteria screening and application from spent mushroom substrate.</title>
        <authorList>
            <person name="Sun X."/>
        </authorList>
    </citation>
    <scope>NUCLEOTIDE SEQUENCE [LARGE SCALE GENOMIC DNA]</scope>
    <source>
        <strain evidence="2 3">100374</strain>
    </source>
</reference>
<feature type="transmembrane region" description="Helical" evidence="1">
    <location>
        <begin position="74"/>
        <end position="98"/>
    </location>
</feature>
<evidence type="ECO:0000313" key="3">
    <source>
        <dbReference type="Proteomes" id="UP000228484"/>
    </source>
</evidence>
<dbReference type="EMBL" id="NWUW01000008">
    <property type="protein sequence ID" value="PIE94624.1"/>
    <property type="molecule type" value="Genomic_DNA"/>
</dbReference>
<sequence>MNLIDIYVEEVAKRLPEKNREDIILELRSTIEDMLPDDYTEDDEKRVLEKLGSPVSLANGYLDRPMHLIGPRYFDVYTTLLKMIIPIAAVIALIAMVAENFVGYNGEPAVLNVILNLIGKGIGEIVEVSLHVFFWLTLVFAVLERTDTEKDPQPLTTSLKKWTPDDLKNISYIPKKKAISKFEVFGSLMWTAIWATLYFYANHLVGVYSGTENGLKFVAPTFNQDVLLQYWPIIIIMIVFEIGISLYKLVQGQWTKKLAIGNTILQIVGTIAFIVIVVNPYLFNEGFITFVANVFTISPEEFKTWLISGGILIYVLSAVLSIYDGFRKASVRVTNR</sequence>
<protein>
    <submittedName>
        <fullName evidence="2">Uncharacterized protein</fullName>
    </submittedName>
</protein>
<dbReference type="Pfam" id="PF22564">
    <property type="entry name" value="HAAS"/>
    <property type="match status" value="1"/>
</dbReference>
<dbReference type="Proteomes" id="UP000228484">
    <property type="component" value="Unassembled WGS sequence"/>
</dbReference>
<gene>
    <name evidence="2" type="ORF">CO726_13645</name>
</gene>
<evidence type="ECO:0000313" key="2">
    <source>
        <dbReference type="EMBL" id="PIE94624.1"/>
    </source>
</evidence>
<keyword evidence="1" id="KW-0472">Membrane</keyword>
<accession>A0A2G6QCR0</accession>
<evidence type="ECO:0000256" key="1">
    <source>
        <dbReference type="SAM" id="Phobius"/>
    </source>
</evidence>
<comment type="caution">
    <text evidence="2">The sequence shown here is derived from an EMBL/GenBank/DDBJ whole genome shotgun (WGS) entry which is preliminary data.</text>
</comment>
<feature type="transmembrane region" description="Helical" evidence="1">
    <location>
        <begin position="118"/>
        <end position="143"/>
    </location>
</feature>
<dbReference type="RefSeq" id="WP_099684607.1">
    <property type="nucleotide sequence ID" value="NZ_NWUW01000008.1"/>
</dbReference>
<keyword evidence="1" id="KW-0812">Transmembrane</keyword>
<keyword evidence="3" id="KW-1185">Reference proteome</keyword>
<feature type="transmembrane region" description="Helical" evidence="1">
    <location>
        <begin position="182"/>
        <end position="201"/>
    </location>
</feature>
<feature type="transmembrane region" description="Helical" evidence="1">
    <location>
        <begin position="259"/>
        <end position="282"/>
    </location>
</feature>
<name>A0A2G6QCR0_9BACI</name>
<keyword evidence="1" id="KW-1133">Transmembrane helix</keyword>
<feature type="transmembrane region" description="Helical" evidence="1">
    <location>
        <begin position="302"/>
        <end position="323"/>
    </location>
</feature>
<organism evidence="2 3">
    <name type="scientific">Bacillus fungorum</name>
    <dbReference type="NCBI Taxonomy" id="2039284"/>
    <lineage>
        <taxon>Bacteria</taxon>
        <taxon>Bacillati</taxon>
        <taxon>Bacillota</taxon>
        <taxon>Bacilli</taxon>
        <taxon>Bacillales</taxon>
        <taxon>Bacillaceae</taxon>
        <taxon>Bacillus</taxon>
    </lineage>
</organism>
<proteinExistence type="predicted"/>
<feature type="transmembrane region" description="Helical" evidence="1">
    <location>
        <begin position="230"/>
        <end position="247"/>
    </location>
</feature>
<dbReference type="AlphaFoldDB" id="A0A2G6QCR0"/>